<dbReference type="RefSeq" id="XP_013269745.1">
    <property type="nucleotide sequence ID" value="XM_013414291.1"/>
</dbReference>
<comment type="similarity">
    <text evidence="2 7">Belongs to the major facilitator superfamily. Sugar transporter (TC 2.A.1.1) family.</text>
</comment>
<feature type="transmembrane region" description="Helical" evidence="8">
    <location>
        <begin position="335"/>
        <end position="354"/>
    </location>
</feature>
<feature type="transmembrane region" description="Helical" evidence="8">
    <location>
        <begin position="405"/>
        <end position="427"/>
    </location>
</feature>
<dbReference type="VEuPathDB" id="FungiDB:Z518_08551"/>
<keyword evidence="3 7" id="KW-0813">Transport</keyword>
<feature type="transmembrane region" description="Helical" evidence="8">
    <location>
        <begin position="433"/>
        <end position="453"/>
    </location>
</feature>
<evidence type="ECO:0000259" key="9">
    <source>
        <dbReference type="PROSITE" id="PS50850"/>
    </source>
</evidence>
<dbReference type="PROSITE" id="PS00217">
    <property type="entry name" value="SUGAR_TRANSPORT_2"/>
    <property type="match status" value="1"/>
</dbReference>
<dbReference type="InterPro" id="IPR003663">
    <property type="entry name" value="Sugar/inositol_transpt"/>
</dbReference>
<feature type="domain" description="Major facilitator superfamily (MFS) profile" evidence="9">
    <location>
        <begin position="11"/>
        <end position="457"/>
    </location>
</feature>
<evidence type="ECO:0000256" key="6">
    <source>
        <dbReference type="ARBA" id="ARBA00023136"/>
    </source>
</evidence>
<dbReference type="InterPro" id="IPR036259">
    <property type="entry name" value="MFS_trans_sf"/>
</dbReference>
<dbReference type="AlphaFoldDB" id="A0A0D2I9Q5"/>
<feature type="transmembrane region" description="Helical" evidence="8">
    <location>
        <begin position="131"/>
        <end position="149"/>
    </location>
</feature>
<proteinExistence type="inferred from homology"/>
<dbReference type="InterPro" id="IPR005828">
    <property type="entry name" value="MFS_sugar_transport-like"/>
</dbReference>
<keyword evidence="11" id="KW-1185">Reference proteome</keyword>
<dbReference type="GeneID" id="25296622"/>
<evidence type="ECO:0000313" key="11">
    <source>
        <dbReference type="Proteomes" id="UP000053617"/>
    </source>
</evidence>
<keyword evidence="4 8" id="KW-0812">Transmembrane</keyword>
<keyword evidence="5 8" id="KW-1133">Transmembrane helix</keyword>
<sequence>MANLTKYNVAICLVVAWGGYSYGFGFAIFVTSIGQPGFYQYFNLDPSSTYTAKQVPHQDFRENISDWAASILGAINALFNFGLAVGALAQGPLADILGRKRAFTLAAVCSLIGAALITGSVAIGMLITVRLLHGFGLGMLICLVPLYLTEVAPPHRRGCAWISIGTYYATNLTVQWRVPLALACIGPLALLIGLPFIPESPRYLTLKGRTHEAWDVLQRIHHDPNDPEDSAAHAEYTQIVRQVEFDKEQEAGYLQMFKKPSWRRRSLLALFIQFAAQSTGASLSILGIANFLVLIFTSLGMTGVMPLLLYAVYSTIGTICVFIAIFTVDKIGRRTMFLIGFPGLAVCLLLEGILQWKYLGTDNKGGLAACLVFIYIYIVIFQCVDGPSFIWMAEIFPTTIRARGISLGFFSYFVGAITYTTPSALAFKNIKYRMYFLYMGLCIISTIIVYFYVPETKQIPVEEIGALFGDEVVVHLTADGHGIVEEQKMVKVEGASTVVHTEKV</sequence>
<evidence type="ECO:0000256" key="1">
    <source>
        <dbReference type="ARBA" id="ARBA00004141"/>
    </source>
</evidence>
<dbReference type="PROSITE" id="PS00216">
    <property type="entry name" value="SUGAR_TRANSPORT_1"/>
    <property type="match status" value="1"/>
</dbReference>
<dbReference type="PRINTS" id="PR00171">
    <property type="entry name" value="SUGRTRNSPORT"/>
</dbReference>
<name>A0A0D2I9Q5_9EURO</name>
<organism evidence="10 11">
    <name type="scientific">Rhinocladiella mackenziei CBS 650.93</name>
    <dbReference type="NCBI Taxonomy" id="1442369"/>
    <lineage>
        <taxon>Eukaryota</taxon>
        <taxon>Fungi</taxon>
        <taxon>Dikarya</taxon>
        <taxon>Ascomycota</taxon>
        <taxon>Pezizomycotina</taxon>
        <taxon>Eurotiomycetes</taxon>
        <taxon>Chaetothyriomycetidae</taxon>
        <taxon>Chaetothyriales</taxon>
        <taxon>Herpotrichiellaceae</taxon>
        <taxon>Rhinocladiella</taxon>
    </lineage>
</organism>
<reference evidence="10 11" key="1">
    <citation type="submission" date="2015-01" db="EMBL/GenBank/DDBJ databases">
        <title>The Genome Sequence of Rhinocladiella mackenzie CBS 650.93.</title>
        <authorList>
            <consortium name="The Broad Institute Genomics Platform"/>
            <person name="Cuomo C."/>
            <person name="de Hoog S."/>
            <person name="Gorbushina A."/>
            <person name="Stielow B."/>
            <person name="Teixiera M."/>
            <person name="Abouelleil A."/>
            <person name="Chapman S.B."/>
            <person name="Priest M."/>
            <person name="Young S.K."/>
            <person name="Wortman J."/>
            <person name="Nusbaum C."/>
            <person name="Birren B."/>
        </authorList>
    </citation>
    <scope>NUCLEOTIDE SEQUENCE [LARGE SCALE GENOMIC DNA]</scope>
    <source>
        <strain evidence="10 11">CBS 650.93</strain>
    </source>
</reference>
<dbReference type="PANTHER" id="PTHR48022">
    <property type="entry name" value="PLASTIDIC GLUCOSE TRANSPORTER 4"/>
    <property type="match status" value="1"/>
</dbReference>
<gene>
    <name evidence="10" type="ORF">Z518_08551</name>
</gene>
<feature type="transmembrane region" description="Helical" evidence="8">
    <location>
        <begin position="366"/>
        <end position="384"/>
    </location>
</feature>
<feature type="transmembrane region" description="Helical" evidence="8">
    <location>
        <begin position="7"/>
        <end position="30"/>
    </location>
</feature>
<dbReference type="GO" id="GO:0016020">
    <property type="term" value="C:membrane"/>
    <property type="evidence" value="ECO:0007669"/>
    <property type="project" value="UniProtKB-SubCell"/>
</dbReference>
<dbReference type="HOGENOM" id="CLU_001265_30_13_1"/>
<dbReference type="InterPro" id="IPR005829">
    <property type="entry name" value="Sugar_transporter_CS"/>
</dbReference>
<dbReference type="Proteomes" id="UP000053617">
    <property type="component" value="Unassembled WGS sequence"/>
</dbReference>
<dbReference type="Gene3D" id="1.20.1250.20">
    <property type="entry name" value="MFS general substrate transporter like domains"/>
    <property type="match status" value="1"/>
</dbReference>
<dbReference type="PROSITE" id="PS50850">
    <property type="entry name" value="MFS"/>
    <property type="match status" value="1"/>
</dbReference>
<evidence type="ECO:0000256" key="7">
    <source>
        <dbReference type="RuleBase" id="RU003346"/>
    </source>
</evidence>
<accession>A0A0D2I9Q5</accession>
<dbReference type="InterPro" id="IPR020846">
    <property type="entry name" value="MFS_dom"/>
</dbReference>
<feature type="transmembrane region" description="Helical" evidence="8">
    <location>
        <begin position="67"/>
        <end position="90"/>
    </location>
</feature>
<dbReference type="PANTHER" id="PTHR48022:SF11">
    <property type="entry name" value="MONOSACCHARIDE TRANSPORTER (HXT8), PUTATIVE (AFU_ORTHOLOGUE AFUA_2G08120)-RELATED"/>
    <property type="match status" value="1"/>
</dbReference>
<dbReference type="GO" id="GO:0005351">
    <property type="term" value="F:carbohydrate:proton symporter activity"/>
    <property type="evidence" value="ECO:0007669"/>
    <property type="project" value="TreeGrafter"/>
</dbReference>
<comment type="subcellular location">
    <subcellularLocation>
        <location evidence="1">Membrane</location>
        <topology evidence="1">Multi-pass membrane protein</topology>
    </subcellularLocation>
</comment>
<dbReference type="SUPFAM" id="SSF103473">
    <property type="entry name" value="MFS general substrate transporter"/>
    <property type="match status" value="1"/>
</dbReference>
<dbReference type="InterPro" id="IPR050360">
    <property type="entry name" value="MFS_Sugar_Transporters"/>
</dbReference>
<evidence type="ECO:0000256" key="2">
    <source>
        <dbReference type="ARBA" id="ARBA00010992"/>
    </source>
</evidence>
<feature type="transmembrane region" description="Helical" evidence="8">
    <location>
        <begin position="102"/>
        <end position="125"/>
    </location>
</feature>
<evidence type="ECO:0000256" key="5">
    <source>
        <dbReference type="ARBA" id="ARBA00022989"/>
    </source>
</evidence>
<evidence type="ECO:0000256" key="4">
    <source>
        <dbReference type="ARBA" id="ARBA00022692"/>
    </source>
</evidence>
<feature type="transmembrane region" description="Helical" evidence="8">
    <location>
        <begin position="267"/>
        <end position="295"/>
    </location>
</feature>
<dbReference type="NCBIfam" id="TIGR00879">
    <property type="entry name" value="SP"/>
    <property type="match status" value="1"/>
</dbReference>
<dbReference type="OrthoDB" id="6612291at2759"/>
<evidence type="ECO:0000313" key="10">
    <source>
        <dbReference type="EMBL" id="KIX02609.1"/>
    </source>
</evidence>
<protein>
    <recommendedName>
        <fullName evidence="9">Major facilitator superfamily (MFS) profile domain-containing protein</fullName>
    </recommendedName>
</protein>
<feature type="transmembrane region" description="Helical" evidence="8">
    <location>
        <begin position="307"/>
        <end position="328"/>
    </location>
</feature>
<dbReference type="Pfam" id="PF00083">
    <property type="entry name" value="Sugar_tr"/>
    <property type="match status" value="1"/>
</dbReference>
<evidence type="ECO:0000256" key="3">
    <source>
        <dbReference type="ARBA" id="ARBA00022448"/>
    </source>
</evidence>
<keyword evidence="6 8" id="KW-0472">Membrane</keyword>
<evidence type="ECO:0000256" key="8">
    <source>
        <dbReference type="SAM" id="Phobius"/>
    </source>
</evidence>
<dbReference type="EMBL" id="KN847480">
    <property type="protein sequence ID" value="KIX02609.1"/>
    <property type="molecule type" value="Genomic_DNA"/>
</dbReference>